<name>A0ABY0INE1_9RHOO</name>
<evidence type="ECO:0000256" key="3">
    <source>
        <dbReference type="ARBA" id="ARBA00023186"/>
    </source>
</evidence>
<keyword evidence="2 4" id="KW-0963">Cytoplasm</keyword>
<comment type="similarity">
    <text evidence="4">Belongs to the NapD family.</text>
</comment>
<dbReference type="RefSeq" id="WP_014235622.1">
    <property type="nucleotide sequence ID" value="NZ_SHKM01000002.1"/>
</dbReference>
<dbReference type="InterPro" id="IPR005623">
    <property type="entry name" value="Chaperone_NapD_NO3_reduct"/>
</dbReference>
<comment type="subcellular location">
    <subcellularLocation>
        <location evidence="1 4">Cytoplasm</location>
    </subcellularLocation>
</comment>
<dbReference type="Pfam" id="PF03927">
    <property type="entry name" value="NapD"/>
    <property type="match status" value="1"/>
</dbReference>
<evidence type="ECO:0000313" key="6">
    <source>
        <dbReference type="Proteomes" id="UP000292136"/>
    </source>
</evidence>
<dbReference type="PANTHER" id="PTHR38603:SF1">
    <property type="entry name" value="CHAPERONE NAPD"/>
    <property type="match status" value="1"/>
</dbReference>
<sequence length="82" mass="8810">MNISSILVNAGPQQIAAVEAGLATLAGVEVHAVSEEGRMIVTIESDGDRETTQTYEAIQQLPGVMSLAMVYHHFEPDPEKES</sequence>
<accession>A0ABY0INE1</accession>
<dbReference type="Gene3D" id="3.30.70.920">
    <property type="match status" value="1"/>
</dbReference>
<evidence type="ECO:0000256" key="1">
    <source>
        <dbReference type="ARBA" id="ARBA00004496"/>
    </source>
</evidence>
<evidence type="ECO:0000256" key="2">
    <source>
        <dbReference type="ARBA" id="ARBA00022490"/>
    </source>
</evidence>
<keyword evidence="3 4" id="KW-0143">Chaperone</keyword>
<protein>
    <recommendedName>
        <fullName evidence="4">Chaperone NapD</fullName>
    </recommendedName>
    <alternativeName>
        <fullName evidence="4">NapA signal peptide-binding chaperone NapD</fullName>
    </alternativeName>
</protein>
<dbReference type="PANTHER" id="PTHR38603">
    <property type="entry name" value="CHAPERONE NAPD"/>
    <property type="match status" value="1"/>
</dbReference>
<dbReference type="EMBL" id="SHKM01000002">
    <property type="protein sequence ID" value="RZT76739.1"/>
    <property type="molecule type" value="Genomic_DNA"/>
</dbReference>
<keyword evidence="6" id="KW-1185">Reference proteome</keyword>
<comment type="function">
    <text evidence="4">Chaperone for NapA, the catalytic subunit of the periplasmic nitrate reductase. It binds directly and specifically to the twin-arginine signal peptide of NapA, preventing premature interaction with the Tat translocase and premature export.</text>
</comment>
<evidence type="ECO:0000313" key="5">
    <source>
        <dbReference type="EMBL" id="RZT76739.1"/>
    </source>
</evidence>
<proteinExistence type="inferred from homology"/>
<dbReference type="HAMAP" id="MF_02200">
    <property type="entry name" value="NapD"/>
    <property type="match status" value="1"/>
</dbReference>
<organism evidence="5 6">
    <name type="scientific">Azospira oryzae</name>
    <dbReference type="NCBI Taxonomy" id="146939"/>
    <lineage>
        <taxon>Bacteria</taxon>
        <taxon>Pseudomonadati</taxon>
        <taxon>Pseudomonadota</taxon>
        <taxon>Betaproteobacteria</taxon>
        <taxon>Rhodocyclales</taxon>
        <taxon>Rhodocyclaceae</taxon>
        <taxon>Azospira</taxon>
    </lineage>
</organism>
<evidence type="ECO:0000256" key="4">
    <source>
        <dbReference type="HAMAP-Rule" id="MF_02200"/>
    </source>
</evidence>
<comment type="caution">
    <text evidence="5">The sequence shown here is derived from an EMBL/GenBank/DDBJ whole genome shotgun (WGS) entry which is preliminary data.</text>
</comment>
<gene>
    <name evidence="4" type="primary">napD</name>
    <name evidence="5" type="ORF">EV678_2622</name>
</gene>
<comment type="subunit">
    <text evidence="4">Interacts with the cytoplasmic NapA precursor.</text>
</comment>
<dbReference type="Proteomes" id="UP000292136">
    <property type="component" value="Unassembled WGS sequence"/>
</dbReference>
<reference evidence="5 6" key="1">
    <citation type="submission" date="2019-02" db="EMBL/GenBank/DDBJ databases">
        <title>Genomic Encyclopedia of Type Strains, Phase IV (KMG-IV): sequencing the most valuable type-strain genomes for metagenomic binning, comparative biology and taxonomic classification.</title>
        <authorList>
            <person name="Goeker M."/>
        </authorList>
    </citation>
    <scope>NUCLEOTIDE SEQUENCE [LARGE SCALE GENOMIC DNA]</scope>
    <source>
        <strain evidence="5 6">DSM 21223</strain>
    </source>
</reference>